<reference evidence="6 7" key="1">
    <citation type="submission" date="2018-04" db="EMBL/GenBank/DDBJ databases">
        <title>Genomic Encyclopedia of Archaeal and Bacterial Type Strains, Phase II (KMG-II): from individual species to whole genera.</title>
        <authorList>
            <person name="Goeker M."/>
        </authorList>
    </citation>
    <scope>NUCLEOTIDE SEQUENCE [LARGE SCALE GENOMIC DNA]</scope>
    <source>
        <strain evidence="6 7">DSM 100977</strain>
    </source>
</reference>
<dbReference type="PANTHER" id="PTHR36307">
    <property type="entry name" value="FLAGELLA BASAL BODY P-RING FORMATION PROTEIN FLGA"/>
    <property type="match status" value="1"/>
</dbReference>
<dbReference type="NCBIfam" id="TIGR03170">
    <property type="entry name" value="flgA_cterm"/>
    <property type="match status" value="1"/>
</dbReference>
<keyword evidence="6" id="KW-0969">Cilium</keyword>
<dbReference type="InterPro" id="IPR013974">
    <property type="entry name" value="SAF"/>
</dbReference>
<keyword evidence="6" id="KW-0966">Cell projection</keyword>
<gene>
    <name evidence="6" type="ORF">C8N43_2242</name>
</gene>
<dbReference type="GO" id="GO:0042597">
    <property type="term" value="C:periplasmic space"/>
    <property type="evidence" value="ECO:0007669"/>
    <property type="project" value="UniProtKB-SubCell"/>
</dbReference>
<dbReference type="OrthoDB" id="7619725at2"/>
<keyword evidence="4" id="KW-1005">Bacterial flagellum biogenesis</keyword>
<evidence type="ECO:0000313" key="6">
    <source>
        <dbReference type="EMBL" id="PTX57572.1"/>
    </source>
</evidence>
<dbReference type="SMART" id="SM00858">
    <property type="entry name" value="SAF"/>
    <property type="match status" value="1"/>
</dbReference>
<accession>A0A2T6BNE6</accession>
<proteinExistence type="inferred from homology"/>
<comment type="similarity">
    <text evidence="4">Belongs to the FlgA family.</text>
</comment>
<protein>
    <recommendedName>
        <fullName evidence="4">Flagella basal body P-ring formation protein FlgA</fullName>
    </recommendedName>
</protein>
<dbReference type="EMBL" id="QBKS01000001">
    <property type="protein sequence ID" value="PTX57572.1"/>
    <property type="molecule type" value="Genomic_DNA"/>
</dbReference>
<dbReference type="InterPro" id="IPR017585">
    <property type="entry name" value="SAF_FlgA"/>
</dbReference>
<evidence type="ECO:0000313" key="7">
    <source>
        <dbReference type="Proteomes" id="UP000243978"/>
    </source>
</evidence>
<dbReference type="GO" id="GO:0044780">
    <property type="term" value="P:bacterial-type flagellum assembly"/>
    <property type="evidence" value="ECO:0007669"/>
    <property type="project" value="InterPro"/>
</dbReference>
<dbReference type="Proteomes" id="UP000243978">
    <property type="component" value="Unassembled WGS sequence"/>
</dbReference>
<dbReference type="AlphaFoldDB" id="A0A2T6BNE6"/>
<keyword evidence="2" id="KW-0732">Signal</keyword>
<evidence type="ECO:0000256" key="2">
    <source>
        <dbReference type="ARBA" id="ARBA00022729"/>
    </source>
</evidence>
<dbReference type="InterPro" id="IPR039246">
    <property type="entry name" value="Flagellar_FlgA"/>
</dbReference>
<comment type="function">
    <text evidence="4">Involved in the assembly process of the P-ring formation. It may associate with FlgF on the rod constituting a structure essential for the P-ring assembly or may act as a modulator protein for the P-ring assembly.</text>
</comment>
<feature type="domain" description="SAF" evidence="5">
    <location>
        <begin position="22"/>
        <end position="80"/>
    </location>
</feature>
<evidence type="ECO:0000256" key="3">
    <source>
        <dbReference type="ARBA" id="ARBA00022764"/>
    </source>
</evidence>
<dbReference type="RefSeq" id="WP_107845659.1">
    <property type="nucleotide sequence ID" value="NZ_QBKS01000001.1"/>
</dbReference>
<dbReference type="Pfam" id="PF13144">
    <property type="entry name" value="ChapFlgA"/>
    <property type="match status" value="1"/>
</dbReference>
<sequence length="143" mass="15284">MRWRALIVALVGVAAFEAPGLADTLVPTRTIRAGDIVYLDDLRIQQTAGGPLAFKPDDIAGLEARRILYAGRPVRRSDFGAPSIVERNQIVTLVYQSATLTIATEGRALGRGGEGDVLRVINLESRSTVTGRVAANGAVWVSQ</sequence>
<dbReference type="PANTHER" id="PTHR36307:SF1">
    <property type="entry name" value="FLAGELLA BASAL BODY P-RING FORMATION PROTEIN FLGA"/>
    <property type="match status" value="1"/>
</dbReference>
<keyword evidence="7" id="KW-1185">Reference proteome</keyword>
<comment type="caution">
    <text evidence="6">The sequence shown here is derived from an EMBL/GenBank/DDBJ whole genome shotgun (WGS) entry which is preliminary data.</text>
</comment>
<evidence type="ECO:0000259" key="5">
    <source>
        <dbReference type="SMART" id="SM00858"/>
    </source>
</evidence>
<name>A0A2T6BNE6_9RHOB</name>
<keyword evidence="6" id="KW-0282">Flagellum</keyword>
<dbReference type="Gene3D" id="2.30.30.760">
    <property type="match status" value="1"/>
</dbReference>
<keyword evidence="3 4" id="KW-0574">Periplasm</keyword>
<dbReference type="CDD" id="cd11614">
    <property type="entry name" value="SAF_CpaB_FlgA_like"/>
    <property type="match status" value="1"/>
</dbReference>
<organism evidence="6 7">
    <name type="scientific">Litoreibacter ponti</name>
    <dbReference type="NCBI Taxonomy" id="1510457"/>
    <lineage>
        <taxon>Bacteria</taxon>
        <taxon>Pseudomonadati</taxon>
        <taxon>Pseudomonadota</taxon>
        <taxon>Alphaproteobacteria</taxon>
        <taxon>Rhodobacterales</taxon>
        <taxon>Roseobacteraceae</taxon>
        <taxon>Litoreibacter</taxon>
    </lineage>
</organism>
<comment type="subcellular location">
    <subcellularLocation>
        <location evidence="1 4">Periplasm</location>
    </subcellularLocation>
</comment>
<evidence type="ECO:0000256" key="1">
    <source>
        <dbReference type="ARBA" id="ARBA00004418"/>
    </source>
</evidence>
<evidence type="ECO:0000256" key="4">
    <source>
        <dbReference type="RuleBase" id="RU362063"/>
    </source>
</evidence>